<comment type="caution">
    <text evidence="10">The sequence shown here is derived from an EMBL/GenBank/DDBJ whole genome shotgun (WGS) entry which is preliminary data.</text>
</comment>
<feature type="compositionally biased region" description="Basic and acidic residues" evidence="6">
    <location>
        <begin position="35"/>
        <end position="44"/>
    </location>
</feature>
<feature type="domain" description="Protein root UVB sensitive/RUS" evidence="8">
    <location>
        <begin position="114"/>
        <end position="349"/>
    </location>
</feature>
<evidence type="ECO:0000256" key="4">
    <source>
        <dbReference type="ARBA" id="ARBA00022989"/>
    </source>
</evidence>
<accession>A0A2G8SP70</accession>
<protein>
    <recommendedName>
        <fullName evidence="12">Transporter</fullName>
    </recommendedName>
</protein>
<dbReference type="InterPro" id="IPR055412">
    <property type="entry name" value="UVB_sens_C"/>
</dbReference>
<comment type="similarity">
    <text evidence="2">Belongs to the RUS1 family.</text>
</comment>
<dbReference type="InterPro" id="IPR054549">
    <property type="entry name" value="UVB_sens_RUS_dom"/>
</dbReference>
<dbReference type="Pfam" id="PF04884">
    <property type="entry name" value="UVB_sens_prot"/>
    <property type="match status" value="1"/>
</dbReference>
<evidence type="ECO:0000256" key="7">
    <source>
        <dbReference type="SAM" id="Phobius"/>
    </source>
</evidence>
<evidence type="ECO:0000313" key="10">
    <source>
        <dbReference type="EMBL" id="PIL35368.1"/>
    </source>
</evidence>
<evidence type="ECO:0000256" key="1">
    <source>
        <dbReference type="ARBA" id="ARBA00004370"/>
    </source>
</evidence>
<evidence type="ECO:0000256" key="6">
    <source>
        <dbReference type="SAM" id="MobiDB-lite"/>
    </source>
</evidence>
<dbReference type="GO" id="GO:0016020">
    <property type="term" value="C:membrane"/>
    <property type="evidence" value="ECO:0007669"/>
    <property type="project" value="UniProtKB-SubCell"/>
</dbReference>
<evidence type="ECO:0008006" key="12">
    <source>
        <dbReference type="Google" id="ProtNLM"/>
    </source>
</evidence>
<reference evidence="10 11" key="1">
    <citation type="journal article" date="2015" name="Sci. Rep.">
        <title>Chromosome-level genome map provides insights into diverse defense mechanisms in the medicinal fungus Ganoderma sinense.</title>
        <authorList>
            <person name="Zhu Y."/>
            <person name="Xu J."/>
            <person name="Sun C."/>
            <person name="Zhou S."/>
            <person name="Xu H."/>
            <person name="Nelson D.R."/>
            <person name="Qian J."/>
            <person name="Song J."/>
            <person name="Luo H."/>
            <person name="Xiang L."/>
            <person name="Li Y."/>
            <person name="Xu Z."/>
            <person name="Ji A."/>
            <person name="Wang L."/>
            <person name="Lu S."/>
            <person name="Hayward A."/>
            <person name="Sun W."/>
            <person name="Li X."/>
            <person name="Schwartz D.C."/>
            <person name="Wang Y."/>
            <person name="Chen S."/>
        </authorList>
    </citation>
    <scope>NUCLEOTIDE SEQUENCE [LARGE SCALE GENOMIC DNA]</scope>
    <source>
        <strain evidence="10 11">ZZ0214-1</strain>
    </source>
</reference>
<dbReference type="OrthoDB" id="19606at2759"/>
<evidence type="ECO:0000259" key="9">
    <source>
        <dbReference type="Pfam" id="PF24160"/>
    </source>
</evidence>
<proteinExistence type="inferred from homology"/>
<gene>
    <name evidence="10" type="ORF">GSI_02094</name>
</gene>
<dbReference type="PANTHER" id="PTHR12770">
    <property type="entry name" value="RUS1 FAMILY PROTEIN C16ORF58"/>
    <property type="match status" value="1"/>
</dbReference>
<dbReference type="InterPro" id="IPR006968">
    <property type="entry name" value="RUS_fam"/>
</dbReference>
<keyword evidence="4 7" id="KW-1133">Transmembrane helix</keyword>
<dbReference type="AlphaFoldDB" id="A0A2G8SP70"/>
<evidence type="ECO:0000256" key="5">
    <source>
        <dbReference type="ARBA" id="ARBA00023136"/>
    </source>
</evidence>
<keyword evidence="11" id="KW-1185">Reference proteome</keyword>
<comment type="subcellular location">
    <subcellularLocation>
        <location evidence="1">Membrane</location>
    </subcellularLocation>
</comment>
<keyword evidence="5 7" id="KW-0472">Membrane</keyword>
<dbReference type="PANTHER" id="PTHR12770:SF31">
    <property type="entry name" value="RUS FAMILY MEMBER 1"/>
    <property type="match status" value="1"/>
</dbReference>
<sequence>MHARICRQAWPRLRRHGLASRPAPLFTRPLSSKQPPRDHRRRESSVAGPFSAEYEHAPPEARPFAVERVGGRECHVSWSDNGSGIEKEWRDIAAPGAGEGKVAVAGTNAVTGRISAWFRQMFLPTNYPQSVHDSYAPFHILQALETTMATITSVLCNQALLTAVGVSAEGSIFGAVAVQWIIKDGAGEVAKLFFIRRFSPYFDSHPKTFTLFGEAIGCLGSGLQIATVLISPSPLNFLLCAAGGNIFKLVGNAIWFTTHIKFIRYFSMQGNDGDVAAKDESQASVAQLGGYAAGISLLTFSHAPAYLYSIFFLTVPLHLTMTAYMMRVATFELLTLPRISHLAQTYVTDGEVDSQADLDKKGATGLFGEFYKNKDDRWLTLAPRVGDVLSSGSDVDRSTWEVCSQVFRDDRYLLLPCDSPRGALVSVLFHPDATNDDMLAGIFHAALVRSVLSSSAEWPNPPLRQVLSETRAQAEEEFPEFQRALRARGWRTDELCFADHGHRVTWT</sequence>
<organism evidence="10 11">
    <name type="scientific">Ganoderma sinense ZZ0214-1</name>
    <dbReference type="NCBI Taxonomy" id="1077348"/>
    <lineage>
        <taxon>Eukaryota</taxon>
        <taxon>Fungi</taxon>
        <taxon>Dikarya</taxon>
        <taxon>Basidiomycota</taxon>
        <taxon>Agaricomycotina</taxon>
        <taxon>Agaricomycetes</taxon>
        <taxon>Polyporales</taxon>
        <taxon>Polyporaceae</taxon>
        <taxon>Ganoderma</taxon>
    </lineage>
</organism>
<dbReference type="Pfam" id="PF24160">
    <property type="entry name" value="UVB_sens_C"/>
    <property type="match status" value="1"/>
</dbReference>
<evidence type="ECO:0000256" key="2">
    <source>
        <dbReference type="ARBA" id="ARBA00007558"/>
    </source>
</evidence>
<feature type="transmembrane region" description="Helical" evidence="7">
    <location>
        <begin position="305"/>
        <end position="326"/>
    </location>
</feature>
<evidence type="ECO:0000256" key="3">
    <source>
        <dbReference type="ARBA" id="ARBA00022692"/>
    </source>
</evidence>
<dbReference type="Proteomes" id="UP000230002">
    <property type="component" value="Unassembled WGS sequence"/>
</dbReference>
<evidence type="ECO:0000259" key="8">
    <source>
        <dbReference type="Pfam" id="PF04884"/>
    </source>
</evidence>
<dbReference type="EMBL" id="AYKW01000003">
    <property type="protein sequence ID" value="PIL35368.1"/>
    <property type="molecule type" value="Genomic_DNA"/>
</dbReference>
<name>A0A2G8SP70_9APHY</name>
<evidence type="ECO:0000313" key="11">
    <source>
        <dbReference type="Proteomes" id="UP000230002"/>
    </source>
</evidence>
<feature type="region of interest" description="Disordered" evidence="6">
    <location>
        <begin position="21"/>
        <end position="57"/>
    </location>
</feature>
<keyword evidence="3 7" id="KW-0812">Transmembrane</keyword>
<feature type="domain" description="Root UVB sensitive protein C-terminal" evidence="9">
    <location>
        <begin position="418"/>
        <end position="506"/>
    </location>
</feature>